<feature type="chain" id="PRO_5043527020" description="Leucine-rich repeat-containing N-terminal plant-type domain-containing protein" evidence="11">
    <location>
        <begin position="23"/>
        <end position="440"/>
    </location>
</feature>
<dbReference type="SMART" id="SM00369">
    <property type="entry name" value="LRR_TYP"/>
    <property type="match status" value="3"/>
</dbReference>
<dbReference type="AlphaFoldDB" id="A0AAU9PR63"/>
<feature type="domain" description="Disease resistance R13L4/SHOC-2-like LRR" evidence="13">
    <location>
        <begin position="104"/>
        <end position="238"/>
    </location>
</feature>
<dbReference type="PANTHER" id="PTHR48063">
    <property type="entry name" value="LRR RECEPTOR-LIKE KINASE"/>
    <property type="match status" value="1"/>
</dbReference>
<dbReference type="InterPro" id="IPR055414">
    <property type="entry name" value="LRR_R13L4/SHOC2-like"/>
</dbReference>
<dbReference type="SUPFAM" id="SSF52058">
    <property type="entry name" value="L domain-like"/>
    <property type="match status" value="1"/>
</dbReference>
<keyword evidence="15" id="KW-1185">Reference proteome</keyword>
<evidence type="ECO:0000256" key="9">
    <source>
        <dbReference type="ARBA" id="ARBA00023136"/>
    </source>
</evidence>
<keyword evidence="5" id="KW-0812">Transmembrane</keyword>
<feature type="domain" description="Leucine-rich repeat-containing N-terminal plant-type" evidence="12">
    <location>
        <begin position="46"/>
        <end position="85"/>
    </location>
</feature>
<organism evidence="14 15">
    <name type="scientific">Lactuca virosa</name>
    <dbReference type="NCBI Taxonomy" id="75947"/>
    <lineage>
        <taxon>Eukaryota</taxon>
        <taxon>Viridiplantae</taxon>
        <taxon>Streptophyta</taxon>
        <taxon>Embryophyta</taxon>
        <taxon>Tracheophyta</taxon>
        <taxon>Spermatophyta</taxon>
        <taxon>Magnoliopsida</taxon>
        <taxon>eudicotyledons</taxon>
        <taxon>Gunneridae</taxon>
        <taxon>Pentapetalae</taxon>
        <taxon>asterids</taxon>
        <taxon>campanulids</taxon>
        <taxon>Asterales</taxon>
        <taxon>Asteraceae</taxon>
        <taxon>Cichorioideae</taxon>
        <taxon>Cichorieae</taxon>
        <taxon>Lactucinae</taxon>
        <taxon>Lactuca</taxon>
    </lineage>
</organism>
<evidence type="ECO:0000256" key="11">
    <source>
        <dbReference type="SAM" id="SignalP"/>
    </source>
</evidence>
<dbReference type="InterPro" id="IPR032675">
    <property type="entry name" value="LRR_dom_sf"/>
</dbReference>
<reference evidence="14 15" key="1">
    <citation type="submission" date="2022-01" db="EMBL/GenBank/DDBJ databases">
        <authorList>
            <person name="Xiong W."/>
            <person name="Schranz E."/>
        </authorList>
    </citation>
    <scope>NUCLEOTIDE SEQUENCE [LARGE SCALE GENOMIC DNA]</scope>
</reference>
<dbReference type="PANTHER" id="PTHR48063:SF103">
    <property type="entry name" value="LEUCINE-RICH RECEPTOR-LIKE KINASE FAMILY PROTEIN"/>
    <property type="match status" value="1"/>
</dbReference>
<evidence type="ECO:0000259" key="12">
    <source>
        <dbReference type="Pfam" id="PF08263"/>
    </source>
</evidence>
<evidence type="ECO:0000256" key="2">
    <source>
        <dbReference type="ARBA" id="ARBA00009592"/>
    </source>
</evidence>
<feature type="signal peptide" evidence="11">
    <location>
        <begin position="1"/>
        <end position="22"/>
    </location>
</feature>
<keyword evidence="3" id="KW-1003">Cell membrane</keyword>
<comment type="caution">
    <text evidence="14">The sequence shown here is derived from an EMBL/GenBank/DDBJ whole genome shotgun (WGS) entry which is preliminary data.</text>
</comment>
<dbReference type="GO" id="GO:0006952">
    <property type="term" value="P:defense response"/>
    <property type="evidence" value="ECO:0007669"/>
    <property type="project" value="UniProtKB-ARBA"/>
</dbReference>
<evidence type="ECO:0000256" key="6">
    <source>
        <dbReference type="ARBA" id="ARBA00022729"/>
    </source>
</evidence>
<gene>
    <name evidence="14" type="ORF">LVIROSA_LOCUS38017</name>
</gene>
<sequence>MTIVMVELSEFFFWLLSLNTTANQLVAPEERGGGDDNGVITNKCVDKERHALLQFKANLHDPYGSLSRWRDDKDDCCQWRGVWCDSQTGHHVTGLDIPSAGLVGEISHSLVNLTYLNHLDLSYNSFHGTIPTFVGSLTRLTYLDLSNNSFYGTIPQEFGNLTNLQYLYLIDVGICRVENIEWLSHLSHLEELEMDGISLAKANQWVMYPNSSFLNSSSSISFLDVQNNNLNSSMHGWLFPLTSNKLRVLDLSGNMLDGIPKYLGNLCSLAFLNLNDNSAVVNFPDFLNNLSGCTSLALVGLHASHSQFTGSLPDDIHNFSSLSKLCLSDNHMNGTMTEKLWELPSLEKIDLSQNHLSGAISKNIGKSKATFINLSKNPLQGVPSTDHMSNLSYVEQLDLSSCKLGPHFPKWIQKLEILPVLTFPTLVFQTQFLQNFGACN</sequence>
<dbReference type="PROSITE" id="PS51450">
    <property type="entry name" value="LRR"/>
    <property type="match status" value="1"/>
</dbReference>
<dbReference type="Pfam" id="PF00560">
    <property type="entry name" value="LRR_1"/>
    <property type="match status" value="3"/>
</dbReference>
<dbReference type="Pfam" id="PF23598">
    <property type="entry name" value="LRR_14"/>
    <property type="match status" value="1"/>
</dbReference>
<dbReference type="Gene3D" id="3.80.10.10">
    <property type="entry name" value="Ribonuclease Inhibitor"/>
    <property type="match status" value="2"/>
</dbReference>
<dbReference type="FunFam" id="3.80.10.10:FF:000275">
    <property type="entry name" value="Leucine-rich repeat receptor-like protein kinase"/>
    <property type="match status" value="1"/>
</dbReference>
<evidence type="ECO:0000256" key="1">
    <source>
        <dbReference type="ARBA" id="ARBA00004251"/>
    </source>
</evidence>
<name>A0AAU9PR63_9ASTR</name>
<evidence type="ECO:0000256" key="5">
    <source>
        <dbReference type="ARBA" id="ARBA00022692"/>
    </source>
</evidence>
<dbReference type="GO" id="GO:0005886">
    <property type="term" value="C:plasma membrane"/>
    <property type="evidence" value="ECO:0007669"/>
    <property type="project" value="UniProtKB-SubCell"/>
</dbReference>
<evidence type="ECO:0000259" key="13">
    <source>
        <dbReference type="Pfam" id="PF23598"/>
    </source>
</evidence>
<protein>
    <recommendedName>
        <fullName evidence="16">Leucine-rich repeat-containing N-terminal plant-type domain-containing protein</fullName>
    </recommendedName>
</protein>
<keyword evidence="10" id="KW-0325">Glycoprotein</keyword>
<accession>A0AAU9PR63</accession>
<dbReference type="InterPro" id="IPR013210">
    <property type="entry name" value="LRR_N_plant-typ"/>
</dbReference>
<keyword evidence="6 11" id="KW-0732">Signal</keyword>
<dbReference type="Pfam" id="PF08263">
    <property type="entry name" value="LRRNT_2"/>
    <property type="match status" value="1"/>
</dbReference>
<dbReference type="Proteomes" id="UP001157418">
    <property type="component" value="Unassembled WGS sequence"/>
</dbReference>
<dbReference type="PRINTS" id="PR00019">
    <property type="entry name" value="LEURICHRPT"/>
</dbReference>
<evidence type="ECO:0000313" key="15">
    <source>
        <dbReference type="Proteomes" id="UP001157418"/>
    </source>
</evidence>
<proteinExistence type="inferred from homology"/>
<dbReference type="InterPro" id="IPR003591">
    <property type="entry name" value="Leu-rich_rpt_typical-subtyp"/>
</dbReference>
<comment type="similarity">
    <text evidence="2">Belongs to the RLP family.</text>
</comment>
<evidence type="ECO:0000256" key="8">
    <source>
        <dbReference type="ARBA" id="ARBA00022989"/>
    </source>
</evidence>
<keyword evidence="9" id="KW-0472">Membrane</keyword>
<evidence type="ECO:0000256" key="10">
    <source>
        <dbReference type="ARBA" id="ARBA00023180"/>
    </source>
</evidence>
<dbReference type="EMBL" id="CAKMRJ010005745">
    <property type="protein sequence ID" value="CAH1452729.1"/>
    <property type="molecule type" value="Genomic_DNA"/>
</dbReference>
<keyword evidence="7" id="KW-0677">Repeat</keyword>
<comment type="subcellular location">
    <subcellularLocation>
        <location evidence="1">Cell membrane</location>
        <topology evidence="1">Single-pass type I membrane protein</topology>
    </subcellularLocation>
</comment>
<dbReference type="GO" id="GO:0051707">
    <property type="term" value="P:response to other organism"/>
    <property type="evidence" value="ECO:0007669"/>
    <property type="project" value="UniProtKB-ARBA"/>
</dbReference>
<dbReference type="InterPro" id="IPR046956">
    <property type="entry name" value="RLP23-like"/>
</dbReference>
<keyword evidence="4" id="KW-0433">Leucine-rich repeat</keyword>
<dbReference type="InterPro" id="IPR001611">
    <property type="entry name" value="Leu-rich_rpt"/>
</dbReference>
<evidence type="ECO:0000313" key="14">
    <source>
        <dbReference type="EMBL" id="CAH1452729.1"/>
    </source>
</evidence>
<keyword evidence="8" id="KW-1133">Transmembrane helix</keyword>
<evidence type="ECO:0000256" key="4">
    <source>
        <dbReference type="ARBA" id="ARBA00022614"/>
    </source>
</evidence>
<evidence type="ECO:0000256" key="3">
    <source>
        <dbReference type="ARBA" id="ARBA00022475"/>
    </source>
</evidence>
<evidence type="ECO:0000256" key="7">
    <source>
        <dbReference type="ARBA" id="ARBA00022737"/>
    </source>
</evidence>
<evidence type="ECO:0008006" key="16">
    <source>
        <dbReference type="Google" id="ProtNLM"/>
    </source>
</evidence>